<dbReference type="Proteomes" id="UP000198280">
    <property type="component" value="Unassembled WGS sequence"/>
</dbReference>
<organism evidence="2 3">
    <name type="scientific">Actinacidiphila glaucinigra</name>
    <dbReference type="NCBI Taxonomy" id="235986"/>
    <lineage>
        <taxon>Bacteria</taxon>
        <taxon>Bacillati</taxon>
        <taxon>Actinomycetota</taxon>
        <taxon>Actinomycetes</taxon>
        <taxon>Kitasatosporales</taxon>
        <taxon>Streptomycetaceae</taxon>
        <taxon>Actinacidiphila</taxon>
    </lineage>
</organism>
<keyword evidence="3" id="KW-1185">Reference proteome</keyword>
<sequence length="191" mass="19603">MPAVLVLAAVVLGAAGCTLTIGETDGEPADVSVATATASTATASTTTPSSGPPSASTGASASPSPSATPSRAATPVPVRGPDQKLVVMTVSGGFAGVHREVTLRGDGTVLTRERGGPVVHRAGAARFKELRLLLGDPALEDVPDLTMNMSAHDMFQYTLQFNGRTIMTDRSSKLPALERLINALSRWLPAN</sequence>
<name>A0A239GHT4_9ACTN</name>
<protein>
    <submittedName>
        <fullName evidence="2">Uncharacterized protein</fullName>
    </submittedName>
</protein>
<evidence type="ECO:0000313" key="3">
    <source>
        <dbReference type="Proteomes" id="UP000198280"/>
    </source>
</evidence>
<feature type="region of interest" description="Disordered" evidence="1">
    <location>
        <begin position="39"/>
        <end position="79"/>
    </location>
</feature>
<gene>
    <name evidence="2" type="ORF">SAMN05216252_107395</name>
</gene>
<evidence type="ECO:0000313" key="2">
    <source>
        <dbReference type="EMBL" id="SNS68318.1"/>
    </source>
</evidence>
<dbReference type="EMBL" id="FZOF01000007">
    <property type="protein sequence ID" value="SNS68318.1"/>
    <property type="molecule type" value="Genomic_DNA"/>
</dbReference>
<accession>A0A239GHT4</accession>
<feature type="compositionally biased region" description="Low complexity" evidence="1">
    <location>
        <begin position="39"/>
        <end position="77"/>
    </location>
</feature>
<reference evidence="2 3" key="1">
    <citation type="submission" date="2017-06" db="EMBL/GenBank/DDBJ databases">
        <authorList>
            <person name="Kim H.J."/>
            <person name="Triplett B.A."/>
        </authorList>
    </citation>
    <scope>NUCLEOTIDE SEQUENCE [LARGE SCALE GENOMIC DNA]</scope>
    <source>
        <strain evidence="2 3">CGMCC 4.1858</strain>
    </source>
</reference>
<dbReference type="AlphaFoldDB" id="A0A239GHT4"/>
<evidence type="ECO:0000256" key="1">
    <source>
        <dbReference type="SAM" id="MobiDB-lite"/>
    </source>
</evidence>
<proteinExistence type="predicted"/>